<gene>
    <name evidence="8" type="ORF">SCHPADRAFT_822109</name>
</gene>
<keyword evidence="5" id="KW-0443">Lipid metabolism</keyword>
<dbReference type="InterPro" id="IPR009617">
    <property type="entry name" value="Seipin"/>
</dbReference>
<dbReference type="CDD" id="cd23995">
    <property type="entry name" value="Seipin_BSCL2_like"/>
    <property type="match status" value="1"/>
</dbReference>
<comment type="subcellular location">
    <subcellularLocation>
        <location evidence="1">Endoplasmic reticulum membrane</location>
        <topology evidence="1">Multi-pass membrane protein</topology>
    </subcellularLocation>
</comment>
<dbReference type="OrthoDB" id="3990054at2759"/>
<feature type="transmembrane region" description="Helical" evidence="7">
    <location>
        <begin position="50"/>
        <end position="76"/>
    </location>
</feature>
<reference evidence="8 9" key="1">
    <citation type="submission" date="2015-04" db="EMBL/GenBank/DDBJ databases">
        <title>Complete genome sequence of Schizopora paradoxa KUC8140, a cosmopolitan wood degrader in East Asia.</title>
        <authorList>
            <consortium name="DOE Joint Genome Institute"/>
            <person name="Min B."/>
            <person name="Park H."/>
            <person name="Jang Y."/>
            <person name="Kim J.-J."/>
            <person name="Kim K.H."/>
            <person name="Pangilinan J."/>
            <person name="Lipzen A."/>
            <person name="Riley R."/>
            <person name="Grigoriev I.V."/>
            <person name="Spatafora J.W."/>
            <person name="Choi I.-G."/>
        </authorList>
    </citation>
    <scope>NUCLEOTIDE SEQUENCE [LARGE SCALE GENOMIC DNA]</scope>
    <source>
        <strain evidence="8 9">KUC8140</strain>
    </source>
</reference>
<keyword evidence="3" id="KW-0256">Endoplasmic reticulum</keyword>
<keyword evidence="6 7" id="KW-0472">Membrane</keyword>
<protein>
    <submittedName>
        <fullName evidence="8">Uncharacterized protein</fullName>
    </submittedName>
</protein>
<proteinExistence type="predicted"/>
<dbReference type="PANTHER" id="PTHR21212">
    <property type="entry name" value="BERNARDINELLI-SEIP CONGENITAL LIPODYSTROPHY 2 HOMOLOG BSCL2 PROTEIN"/>
    <property type="match status" value="1"/>
</dbReference>
<keyword evidence="2 7" id="KW-0812">Transmembrane</keyword>
<dbReference type="Pfam" id="PF06775">
    <property type="entry name" value="Seipin"/>
    <property type="match status" value="1"/>
</dbReference>
<feature type="transmembrane region" description="Helical" evidence="7">
    <location>
        <begin position="240"/>
        <end position="263"/>
    </location>
</feature>
<accession>A0A0H2RYC4</accession>
<dbReference type="GO" id="GO:0005789">
    <property type="term" value="C:endoplasmic reticulum membrane"/>
    <property type="evidence" value="ECO:0007669"/>
    <property type="project" value="UniProtKB-SubCell"/>
</dbReference>
<dbReference type="EMBL" id="KQ085909">
    <property type="protein sequence ID" value="KLO17075.1"/>
    <property type="molecule type" value="Genomic_DNA"/>
</dbReference>
<dbReference type="Proteomes" id="UP000053477">
    <property type="component" value="Unassembled WGS sequence"/>
</dbReference>
<keyword evidence="4 7" id="KW-1133">Transmembrane helix</keyword>
<evidence type="ECO:0000256" key="6">
    <source>
        <dbReference type="ARBA" id="ARBA00023136"/>
    </source>
</evidence>
<evidence type="ECO:0000256" key="7">
    <source>
        <dbReference type="SAM" id="Phobius"/>
    </source>
</evidence>
<dbReference type="PANTHER" id="PTHR21212:SF0">
    <property type="entry name" value="SEIPIN"/>
    <property type="match status" value="1"/>
</dbReference>
<evidence type="ECO:0000256" key="2">
    <source>
        <dbReference type="ARBA" id="ARBA00022692"/>
    </source>
</evidence>
<sequence length="307" mass="34736">MSSKTESNERPRTRTISFQLPTLNAIDAVTEYLQNAGTYVLEKIRQASPLYIPILICLAAIPLLMLLSLFAGWSVWRSVPTGWHRELYLQYGVGSTPYASVELPWLDTWQPYDIYLHVSVPATESNYALGNFMTVLTISTLNNETLTTVSKPSIILPPSSGVLTSMFRSSRVLEFVIPMLSSYYAQAENLRAYVEVGRRDGWKSLGHGEGRELSVIAAAIRGEVRPTGIKRILSMFPMSVAIASTVAFFITSILILACCLIPSMFRSHEDEEEKGKKSPTVEVYYLHYLFFFQNWYPNLRRITLRQN</sequence>
<evidence type="ECO:0000256" key="1">
    <source>
        <dbReference type="ARBA" id="ARBA00004477"/>
    </source>
</evidence>
<name>A0A0H2RYC4_9AGAM</name>
<evidence type="ECO:0000256" key="3">
    <source>
        <dbReference type="ARBA" id="ARBA00022824"/>
    </source>
</evidence>
<evidence type="ECO:0000313" key="9">
    <source>
        <dbReference type="Proteomes" id="UP000053477"/>
    </source>
</evidence>
<keyword evidence="9" id="KW-1185">Reference proteome</keyword>
<dbReference type="InParanoid" id="A0A0H2RYC4"/>
<dbReference type="GO" id="GO:0006629">
    <property type="term" value="P:lipid metabolic process"/>
    <property type="evidence" value="ECO:0007669"/>
    <property type="project" value="UniProtKB-KW"/>
</dbReference>
<organism evidence="8 9">
    <name type="scientific">Schizopora paradoxa</name>
    <dbReference type="NCBI Taxonomy" id="27342"/>
    <lineage>
        <taxon>Eukaryota</taxon>
        <taxon>Fungi</taxon>
        <taxon>Dikarya</taxon>
        <taxon>Basidiomycota</taxon>
        <taxon>Agaricomycotina</taxon>
        <taxon>Agaricomycetes</taxon>
        <taxon>Hymenochaetales</taxon>
        <taxon>Schizoporaceae</taxon>
        <taxon>Schizopora</taxon>
    </lineage>
</organism>
<dbReference type="AlphaFoldDB" id="A0A0H2RYC4"/>
<evidence type="ECO:0000256" key="4">
    <source>
        <dbReference type="ARBA" id="ARBA00022989"/>
    </source>
</evidence>
<dbReference type="GO" id="GO:0140042">
    <property type="term" value="P:lipid droplet formation"/>
    <property type="evidence" value="ECO:0007669"/>
    <property type="project" value="UniProtKB-ARBA"/>
</dbReference>
<dbReference type="STRING" id="27342.A0A0H2RYC4"/>
<evidence type="ECO:0000256" key="5">
    <source>
        <dbReference type="ARBA" id="ARBA00023098"/>
    </source>
</evidence>
<evidence type="ECO:0000313" key="8">
    <source>
        <dbReference type="EMBL" id="KLO17075.1"/>
    </source>
</evidence>